<sequence length="15" mass="1598">PDGHYIRAHVEGCSG</sequence>
<name>A0A392W887_9FABA</name>
<proteinExistence type="predicted"/>
<organism evidence="1 2">
    <name type="scientific">Trifolium medium</name>
    <dbReference type="NCBI Taxonomy" id="97028"/>
    <lineage>
        <taxon>Eukaryota</taxon>
        <taxon>Viridiplantae</taxon>
        <taxon>Streptophyta</taxon>
        <taxon>Embryophyta</taxon>
        <taxon>Tracheophyta</taxon>
        <taxon>Spermatophyta</taxon>
        <taxon>Magnoliopsida</taxon>
        <taxon>eudicotyledons</taxon>
        <taxon>Gunneridae</taxon>
        <taxon>Pentapetalae</taxon>
        <taxon>rosids</taxon>
        <taxon>fabids</taxon>
        <taxon>Fabales</taxon>
        <taxon>Fabaceae</taxon>
        <taxon>Papilionoideae</taxon>
        <taxon>50 kb inversion clade</taxon>
        <taxon>NPAAA clade</taxon>
        <taxon>Hologalegina</taxon>
        <taxon>IRL clade</taxon>
        <taxon>Trifolieae</taxon>
        <taxon>Trifolium</taxon>
    </lineage>
</organism>
<feature type="non-terminal residue" evidence="1">
    <location>
        <position position="1"/>
    </location>
</feature>
<evidence type="ECO:0000313" key="1">
    <source>
        <dbReference type="EMBL" id="MCI95952.1"/>
    </source>
</evidence>
<evidence type="ECO:0000313" key="2">
    <source>
        <dbReference type="Proteomes" id="UP000265520"/>
    </source>
</evidence>
<keyword evidence="2" id="KW-1185">Reference proteome</keyword>
<reference evidence="1 2" key="1">
    <citation type="journal article" date="2018" name="Front. Plant Sci.">
        <title>Red Clover (Trifolium pratense) and Zigzag Clover (T. medium) - A Picture of Genomic Similarities and Differences.</title>
        <authorList>
            <person name="Dluhosova J."/>
            <person name="Istvanek J."/>
            <person name="Nedelnik J."/>
            <person name="Repkova J."/>
        </authorList>
    </citation>
    <scope>NUCLEOTIDE SEQUENCE [LARGE SCALE GENOMIC DNA]</scope>
    <source>
        <strain evidence="2">cv. 10/8</strain>
        <tissue evidence="1">Leaf</tissue>
    </source>
</reference>
<dbReference type="Proteomes" id="UP000265520">
    <property type="component" value="Unassembled WGS sequence"/>
</dbReference>
<dbReference type="EMBL" id="LXQA011401295">
    <property type="protein sequence ID" value="MCI95952.1"/>
    <property type="molecule type" value="Genomic_DNA"/>
</dbReference>
<protein>
    <submittedName>
        <fullName evidence="1">Uncharacterized protein</fullName>
    </submittedName>
</protein>
<comment type="caution">
    <text evidence="1">The sequence shown here is derived from an EMBL/GenBank/DDBJ whole genome shotgun (WGS) entry which is preliminary data.</text>
</comment>
<accession>A0A392W887</accession>